<accession>A0A9W9W1A0</accession>
<sequence>MCGLLDPDIWDLGISFTVAVTPSFVSNVFQNTHTSTVGSNSQTTPIPIVGCTECWFCSLEDERDIDGAWALIGIDGPGNYQPSILEDVDGFAETLPVITVSSYGESSYELEPSQTIDEEESATNVKRAATPTVTEHHKSNNYKVFERMLPAFANYPNNAGFALSARSDEQKSIQIPFTDKTITYSWPAHYVVVTGFISVRGIQWNDCENERIVEEIHYDWDTVMWDLGFRRTTGEIWYERNDRDASRYDNDQVKWKWLGRISEQGRGRPDWIAAMAQEVVNEMNGEKKGLKGGGYDKWFNNCRNFRDYLYKKIKY</sequence>
<dbReference type="OrthoDB" id="4368576at2759"/>
<reference evidence="1" key="1">
    <citation type="submission" date="2022-12" db="EMBL/GenBank/DDBJ databases">
        <authorList>
            <person name="Petersen C."/>
        </authorList>
    </citation>
    <scope>NUCLEOTIDE SEQUENCE</scope>
    <source>
        <strain evidence="1">IBT 29677</strain>
    </source>
</reference>
<comment type="caution">
    <text evidence="1">The sequence shown here is derived from an EMBL/GenBank/DDBJ whole genome shotgun (WGS) entry which is preliminary data.</text>
</comment>
<dbReference type="GeneID" id="81368560"/>
<dbReference type="EMBL" id="JAPZBU010000006">
    <property type="protein sequence ID" value="KAJ5396830.1"/>
    <property type="molecule type" value="Genomic_DNA"/>
</dbReference>
<evidence type="ECO:0000313" key="1">
    <source>
        <dbReference type="EMBL" id="KAJ5396830.1"/>
    </source>
</evidence>
<protein>
    <submittedName>
        <fullName evidence="1">Uncharacterized protein</fullName>
    </submittedName>
</protein>
<keyword evidence="2" id="KW-1185">Reference proteome</keyword>
<dbReference type="RefSeq" id="XP_056488882.1">
    <property type="nucleotide sequence ID" value="XM_056629580.1"/>
</dbReference>
<dbReference type="AlphaFoldDB" id="A0A9W9W1A0"/>
<evidence type="ECO:0000313" key="2">
    <source>
        <dbReference type="Proteomes" id="UP001147747"/>
    </source>
</evidence>
<gene>
    <name evidence="1" type="ORF">N7509_004943</name>
</gene>
<organism evidence="1 2">
    <name type="scientific">Penicillium cosmopolitanum</name>
    <dbReference type="NCBI Taxonomy" id="1131564"/>
    <lineage>
        <taxon>Eukaryota</taxon>
        <taxon>Fungi</taxon>
        <taxon>Dikarya</taxon>
        <taxon>Ascomycota</taxon>
        <taxon>Pezizomycotina</taxon>
        <taxon>Eurotiomycetes</taxon>
        <taxon>Eurotiomycetidae</taxon>
        <taxon>Eurotiales</taxon>
        <taxon>Aspergillaceae</taxon>
        <taxon>Penicillium</taxon>
    </lineage>
</organism>
<name>A0A9W9W1A0_9EURO</name>
<reference evidence="1" key="2">
    <citation type="journal article" date="2023" name="IMA Fungus">
        <title>Comparative genomic study of the Penicillium genus elucidates a diverse pangenome and 15 lateral gene transfer events.</title>
        <authorList>
            <person name="Petersen C."/>
            <person name="Sorensen T."/>
            <person name="Nielsen M.R."/>
            <person name="Sondergaard T.E."/>
            <person name="Sorensen J.L."/>
            <person name="Fitzpatrick D.A."/>
            <person name="Frisvad J.C."/>
            <person name="Nielsen K.L."/>
        </authorList>
    </citation>
    <scope>NUCLEOTIDE SEQUENCE</scope>
    <source>
        <strain evidence="1">IBT 29677</strain>
    </source>
</reference>
<proteinExistence type="predicted"/>
<dbReference type="Proteomes" id="UP001147747">
    <property type="component" value="Unassembled WGS sequence"/>
</dbReference>